<evidence type="ECO:0000256" key="1">
    <source>
        <dbReference type="ARBA" id="ARBA00023277"/>
    </source>
</evidence>
<dbReference type="Pfam" id="PF01182">
    <property type="entry name" value="Glucosamine_iso"/>
    <property type="match status" value="1"/>
</dbReference>
<protein>
    <submittedName>
        <fullName evidence="3">Glucosamine-6-phosphate deaminase</fullName>
    </submittedName>
</protein>
<reference evidence="3 4" key="1">
    <citation type="submission" date="2018-03" db="EMBL/GenBank/DDBJ databases">
        <title>Genomic Encyclopedia of Type Strains, Phase III (KMG-III): the genomes of soil and plant-associated and newly described type strains.</title>
        <authorList>
            <person name="Whitman W."/>
        </authorList>
    </citation>
    <scope>NUCLEOTIDE SEQUENCE [LARGE SCALE GENOMIC DNA]</scope>
    <source>
        <strain evidence="3 4">CGMCC 4.7104</strain>
    </source>
</reference>
<dbReference type="GO" id="GO:0005737">
    <property type="term" value="C:cytoplasm"/>
    <property type="evidence" value="ECO:0007669"/>
    <property type="project" value="TreeGrafter"/>
</dbReference>
<feature type="domain" description="Glucosamine/galactosamine-6-phosphate isomerase" evidence="2">
    <location>
        <begin position="20"/>
        <end position="239"/>
    </location>
</feature>
<dbReference type="PANTHER" id="PTHR11280:SF6">
    <property type="entry name" value="GLUCOSAMINE-6-PHOSPHATE ISOMERASE NAGB"/>
    <property type="match status" value="1"/>
</dbReference>
<dbReference type="SUPFAM" id="SSF100950">
    <property type="entry name" value="NagB/RpiA/CoA transferase-like"/>
    <property type="match status" value="1"/>
</dbReference>
<dbReference type="Gene3D" id="3.40.50.1360">
    <property type="match status" value="1"/>
</dbReference>
<dbReference type="Proteomes" id="UP000238312">
    <property type="component" value="Unassembled WGS sequence"/>
</dbReference>
<dbReference type="EMBL" id="PVNG01000011">
    <property type="protein sequence ID" value="PRX63047.1"/>
    <property type="molecule type" value="Genomic_DNA"/>
</dbReference>
<dbReference type="RefSeq" id="WP_106243707.1">
    <property type="nucleotide sequence ID" value="NZ_PVNG01000011.1"/>
</dbReference>
<evidence type="ECO:0000313" key="3">
    <source>
        <dbReference type="EMBL" id="PRX63047.1"/>
    </source>
</evidence>
<sequence>MSTPLSRFTADSLPVEVYASEADLGRAAAERAAATIRDAVRRRGAARVVVATGNSQYAFTDALREQEIPWGRVTVFHMDEYVRIAADHPASFRRWIRERIEVPFAPAAVHYIDGNAADPEAECARYEAELRELPLDLVCMGVGENGHLAFNEPYQASFDDDRWARVITLTPRSREQQVGEGHFATVEDVPATAISLTVPALLAAEAVQVCVPEQRKAAAIAATLNDPVSTACPATILRRSPHATLFLDTDSASKIDSLR</sequence>
<dbReference type="GO" id="GO:0005975">
    <property type="term" value="P:carbohydrate metabolic process"/>
    <property type="evidence" value="ECO:0007669"/>
    <property type="project" value="InterPro"/>
</dbReference>
<dbReference type="CDD" id="cd01399">
    <property type="entry name" value="GlcN6P_deaminase"/>
    <property type="match status" value="1"/>
</dbReference>
<evidence type="ECO:0000313" key="4">
    <source>
        <dbReference type="Proteomes" id="UP000238312"/>
    </source>
</evidence>
<dbReference type="GO" id="GO:0042802">
    <property type="term" value="F:identical protein binding"/>
    <property type="evidence" value="ECO:0007669"/>
    <property type="project" value="TreeGrafter"/>
</dbReference>
<name>A0A2T0MVU2_9ACTN</name>
<accession>A0A2T0MVU2</accession>
<comment type="caution">
    <text evidence="3">The sequence shown here is derived from an EMBL/GenBank/DDBJ whole genome shotgun (WGS) entry which is preliminary data.</text>
</comment>
<dbReference type="PANTHER" id="PTHR11280">
    <property type="entry name" value="GLUCOSAMINE-6-PHOSPHATE ISOMERASE"/>
    <property type="match status" value="1"/>
</dbReference>
<dbReference type="GO" id="GO:0006046">
    <property type="term" value="P:N-acetylglucosamine catabolic process"/>
    <property type="evidence" value="ECO:0007669"/>
    <property type="project" value="TreeGrafter"/>
</dbReference>
<organism evidence="3 4">
    <name type="scientific">Nonomuraea fuscirosea</name>
    <dbReference type="NCBI Taxonomy" id="1291556"/>
    <lineage>
        <taxon>Bacteria</taxon>
        <taxon>Bacillati</taxon>
        <taxon>Actinomycetota</taxon>
        <taxon>Actinomycetes</taxon>
        <taxon>Streptosporangiales</taxon>
        <taxon>Streptosporangiaceae</taxon>
        <taxon>Nonomuraea</taxon>
    </lineage>
</organism>
<dbReference type="OrthoDB" id="9791139at2"/>
<dbReference type="InterPro" id="IPR037171">
    <property type="entry name" value="NagB/RpiA_transferase-like"/>
</dbReference>
<dbReference type="InterPro" id="IPR004547">
    <property type="entry name" value="Glucosamine6P_isomerase"/>
</dbReference>
<evidence type="ECO:0000259" key="2">
    <source>
        <dbReference type="Pfam" id="PF01182"/>
    </source>
</evidence>
<proteinExistence type="predicted"/>
<dbReference type="GO" id="GO:0004342">
    <property type="term" value="F:glucosamine-6-phosphate deaminase activity"/>
    <property type="evidence" value="ECO:0007669"/>
    <property type="project" value="InterPro"/>
</dbReference>
<keyword evidence="1" id="KW-0119">Carbohydrate metabolism</keyword>
<keyword evidence="4" id="KW-1185">Reference proteome</keyword>
<dbReference type="AlphaFoldDB" id="A0A2T0MVU2"/>
<gene>
    <name evidence="3" type="ORF">B0I32_11137</name>
</gene>
<dbReference type="GO" id="GO:0006043">
    <property type="term" value="P:glucosamine catabolic process"/>
    <property type="evidence" value="ECO:0007669"/>
    <property type="project" value="TreeGrafter"/>
</dbReference>
<dbReference type="GO" id="GO:0019262">
    <property type="term" value="P:N-acetylneuraminate catabolic process"/>
    <property type="evidence" value="ECO:0007669"/>
    <property type="project" value="TreeGrafter"/>
</dbReference>
<dbReference type="InterPro" id="IPR006148">
    <property type="entry name" value="Glc/Gal-6P_isomerase"/>
</dbReference>